<dbReference type="InterPro" id="IPR045518">
    <property type="entry name" value="2EXR"/>
</dbReference>
<proteinExistence type="predicted"/>
<sequence>MDPPAPGSSQVSEVSEVYNAVTFLLQKLQSLPPRVSGTLDVNLTTQDGRNILSLKAEVGGPKAQDDAARAPATTFHRFRELPTEIRVMIWKLALQTPRIFRSGPASDDFEIDFPMGWVPILNPHKPPASAQACREPRAIFKTEAKQLFGFNEGIYKSLWFSPSMDIFYWDMEDMSPFSLNDSGLYFPDIQNVAVDLTHEADLGLATIAGNMSRIFPGCKRLTVVMVHQPLPNGDVSFTRVKDDDDMNISFLGDRRQWGELRREISERFPRRRKQKKLSIDCVEVTAVRKRGSRHIKH</sequence>
<evidence type="ECO:0000313" key="2">
    <source>
        <dbReference type="EMBL" id="WZH39779.1"/>
    </source>
</evidence>
<organism evidence="2 3">
    <name type="scientific">Fusarium acuminatum</name>
    <dbReference type="NCBI Taxonomy" id="5515"/>
    <lineage>
        <taxon>Eukaryota</taxon>
        <taxon>Fungi</taxon>
        <taxon>Dikarya</taxon>
        <taxon>Ascomycota</taxon>
        <taxon>Pezizomycotina</taxon>
        <taxon>Sordariomycetes</taxon>
        <taxon>Hypocreomycetidae</taxon>
        <taxon>Hypocreales</taxon>
        <taxon>Nectriaceae</taxon>
        <taxon>Fusarium</taxon>
        <taxon>Fusarium tricinctum species complex</taxon>
    </lineage>
</organism>
<gene>
    <name evidence="2" type="ORF">QYS62_000705</name>
</gene>
<dbReference type="PANTHER" id="PTHR35910:SF6">
    <property type="entry name" value="2EXR DOMAIN-CONTAINING PROTEIN"/>
    <property type="match status" value="1"/>
</dbReference>
<dbReference type="Pfam" id="PF20150">
    <property type="entry name" value="2EXR"/>
    <property type="match status" value="1"/>
</dbReference>
<accession>A0ABZ2WIR2</accession>
<feature type="domain" description="2EXR" evidence="1">
    <location>
        <begin position="75"/>
        <end position="167"/>
    </location>
</feature>
<dbReference type="Proteomes" id="UP001489902">
    <property type="component" value="Chromosome 1"/>
</dbReference>
<dbReference type="PANTHER" id="PTHR35910">
    <property type="entry name" value="2EXR DOMAIN-CONTAINING PROTEIN"/>
    <property type="match status" value="1"/>
</dbReference>
<dbReference type="EMBL" id="CP151260">
    <property type="protein sequence ID" value="WZH39779.1"/>
    <property type="molecule type" value="Genomic_DNA"/>
</dbReference>
<evidence type="ECO:0000259" key="1">
    <source>
        <dbReference type="Pfam" id="PF20150"/>
    </source>
</evidence>
<evidence type="ECO:0000313" key="3">
    <source>
        <dbReference type="Proteomes" id="UP001489902"/>
    </source>
</evidence>
<keyword evidence="3" id="KW-1185">Reference proteome</keyword>
<protein>
    <recommendedName>
        <fullName evidence="1">2EXR domain-containing protein</fullName>
    </recommendedName>
</protein>
<name>A0ABZ2WIR2_9HYPO</name>
<reference evidence="2 3" key="1">
    <citation type="submission" date="2024-04" db="EMBL/GenBank/DDBJ databases">
        <title>Complete genome sequence of Fusarium acuminatum.</title>
        <authorList>
            <person name="Lan B."/>
        </authorList>
    </citation>
    <scope>NUCLEOTIDE SEQUENCE [LARGE SCALE GENOMIC DNA]</scope>
    <source>
        <strain evidence="2">1A</strain>
    </source>
</reference>